<dbReference type="STRING" id="869209.Tresu_0630"/>
<dbReference type="RefSeq" id="WP_013700878.1">
    <property type="nucleotide sequence ID" value="NC_015385.1"/>
</dbReference>
<proteinExistence type="predicted"/>
<keyword evidence="2" id="KW-1185">Reference proteome</keyword>
<evidence type="ECO:0000313" key="2">
    <source>
        <dbReference type="Proteomes" id="UP000006852"/>
    </source>
</evidence>
<gene>
    <name evidence="1" type="ordered locus">Tresu_0630</name>
</gene>
<reference evidence="1 2" key="1">
    <citation type="journal article" date="2011" name="Stand. Genomic Sci.">
        <title>Complete genome sequence of Treponema succinifaciens type strain (6091).</title>
        <authorList>
            <person name="Han C."/>
            <person name="Gronow S."/>
            <person name="Teshima H."/>
            <person name="Lapidus A."/>
            <person name="Nolan M."/>
            <person name="Lucas S."/>
            <person name="Hammon N."/>
            <person name="Deshpande S."/>
            <person name="Cheng J.F."/>
            <person name="Zeytun A."/>
            <person name="Tapia R."/>
            <person name="Goodwin L."/>
            <person name="Pitluck S."/>
            <person name="Liolios K."/>
            <person name="Pagani I."/>
            <person name="Ivanova N."/>
            <person name="Mavromatis K."/>
            <person name="Mikhailova N."/>
            <person name="Huntemann M."/>
            <person name="Pati A."/>
            <person name="Chen A."/>
            <person name="Palaniappan K."/>
            <person name="Land M."/>
            <person name="Hauser L."/>
            <person name="Brambilla E.M."/>
            <person name="Rohde M."/>
            <person name="Goker M."/>
            <person name="Woyke T."/>
            <person name="Bristow J."/>
            <person name="Eisen J.A."/>
            <person name="Markowitz V."/>
            <person name="Hugenholtz P."/>
            <person name="Kyrpides N.C."/>
            <person name="Klenk H.P."/>
            <person name="Detter J.C."/>
        </authorList>
    </citation>
    <scope>NUCLEOTIDE SEQUENCE [LARGE SCALE GENOMIC DNA]</scope>
    <source>
        <strain evidence="2">ATCC 33096 / DSM 2489 / 6091</strain>
    </source>
</reference>
<protein>
    <recommendedName>
        <fullName evidence="3">HD domain-containing protein</fullName>
    </recommendedName>
</protein>
<dbReference type="Proteomes" id="UP000006852">
    <property type="component" value="Chromosome"/>
</dbReference>
<dbReference type="HOGENOM" id="CLU_051349_0_0_12"/>
<reference evidence="2" key="2">
    <citation type="submission" date="2011-04" db="EMBL/GenBank/DDBJ databases">
        <title>The complete genome of chromosome of Treponema succinifaciens DSM 2489.</title>
        <authorList>
            <person name="Lucas S."/>
            <person name="Copeland A."/>
            <person name="Lapidus A."/>
            <person name="Bruce D."/>
            <person name="Goodwin L."/>
            <person name="Pitluck S."/>
            <person name="Peters L."/>
            <person name="Kyrpides N."/>
            <person name="Mavromatis K."/>
            <person name="Ivanova N."/>
            <person name="Ovchinnikova G."/>
            <person name="Teshima H."/>
            <person name="Detter J.C."/>
            <person name="Tapia R."/>
            <person name="Han C."/>
            <person name="Land M."/>
            <person name="Hauser L."/>
            <person name="Markowitz V."/>
            <person name="Cheng J.-F."/>
            <person name="Hugenholtz P."/>
            <person name="Woyke T."/>
            <person name="Wu D."/>
            <person name="Gronow S."/>
            <person name="Wellnitz S."/>
            <person name="Brambilla E."/>
            <person name="Klenk H.-P."/>
            <person name="Eisen J.A."/>
        </authorList>
    </citation>
    <scope>NUCLEOTIDE SEQUENCE [LARGE SCALE GENOMIC DNA]</scope>
    <source>
        <strain evidence="2">ATCC 33096 / DSM 2489 / 6091</strain>
    </source>
</reference>
<evidence type="ECO:0000313" key="1">
    <source>
        <dbReference type="EMBL" id="AEB13571.1"/>
    </source>
</evidence>
<dbReference type="AlphaFoldDB" id="F2NUK8"/>
<sequence length="346" mass="39846">MKENFAAKYHKILCKKTPDFLSKYISLPILKRLEGVGLLCGTDWTPLFHNSFFYSRLDHSIGTALIVWNFTKDKKQTIAALLHDVSTPAFSHVSDFKNGDALTQSSTENLNAQLIENDLELLEFLKQDGIKVAEVNDYHIYPVADNEIPGLSADRLEYMYPSGAALDSIWTLTEIENSYNHINVLENEKGLPELGFSEENECLIYTKKFIQTSTILQQNEDKIAMQLMADILKLAEENKIIKPSELFTFSEKELIEIFTKSAEENPSWEFSKYFRTFRGMKKILRSESEIKGFFCVDLQVKRRYINPLIKIKNGAKRISEVNKEAKEIIEQFLQFNDTKFGCAEFL</sequence>
<dbReference type="KEGG" id="tsu:Tresu_0630"/>
<name>F2NUK8_TRES6</name>
<dbReference type="GeneID" id="302997830"/>
<accession>F2NUK8</accession>
<dbReference type="OrthoDB" id="9814017at2"/>
<evidence type="ECO:0008006" key="3">
    <source>
        <dbReference type="Google" id="ProtNLM"/>
    </source>
</evidence>
<organism evidence="1 2">
    <name type="scientific">Treponema succinifaciens (strain ATCC 33096 / DSM 2489 / 6091)</name>
    <dbReference type="NCBI Taxonomy" id="869209"/>
    <lineage>
        <taxon>Bacteria</taxon>
        <taxon>Pseudomonadati</taxon>
        <taxon>Spirochaetota</taxon>
        <taxon>Spirochaetia</taxon>
        <taxon>Spirochaetales</taxon>
        <taxon>Treponemataceae</taxon>
        <taxon>Treponema</taxon>
    </lineage>
</organism>
<dbReference type="eggNOG" id="COG1078">
    <property type="taxonomic scope" value="Bacteria"/>
</dbReference>
<dbReference type="EMBL" id="CP002631">
    <property type="protein sequence ID" value="AEB13571.1"/>
    <property type="molecule type" value="Genomic_DNA"/>
</dbReference>
<dbReference type="Gene3D" id="1.10.3210.10">
    <property type="entry name" value="Hypothetical protein af1432"/>
    <property type="match status" value="1"/>
</dbReference>
<dbReference type="SUPFAM" id="SSF109604">
    <property type="entry name" value="HD-domain/PDEase-like"/>
    <property type="match status" value="1"/>
</dbReference>